<evidence type="ECO:0000256" key="1">
    <source>
        <dbReference type="ARBA" id="ARBA00022603"/>
    </source>
</evidence>
<keyword evidence="3" id="KW-0949">S-adenosyl-L-methionine</keyword>
<dbReference type="InterPro" id="IPR029063">
    <property type="entry name" value="SAM-dependent_MTases_sf"/>
</dbReference>
<dbReference type="InterPro" id="IPR016461">
    <property type="entry name" value="COMT-like"/>
</dbReference>
<comment type="caution">
    <text evidence="6">The sequence shown here is derived from an EMBL/GenBank/DDBJ whole genome shotgun (WGS) entry which is preliminary data.</text>
</comment>
<evidence type="ECO:0000256" key="3">
    <source>
        <dbReference type="ARBA" id="ARBA00022691"/>
    </source>
</evidence>
<dbReference type="Gene3D" id="3.40.50.150">
    <property type="entry name" value="Vaccinia Virus protein VP39"/>
    <property type="match status" value="1"/>
</dbReference>
<reference evidence="6 7" key="1">
    <citation type="submission" date="2021-01" db="EMBL/GenBank/DDBJ databases">
        <title>Whole genome shotgun sequence of Microbispora corallina NBRC 16416.</title>
        <authorList>
            <person name="Komaki H."/>
            <person name="Tamura T."/>
        </authorList>
    </citation>
    <scope>NUCLEOTIDE SEQUENCE [LARGE SCALE GENOMIC DNA]</scope>
    <source>
        <strain evidence="6 7">NBRC 16416</strain>
    </source>
</reference>
<evidence type="ECO:0000259" key="5">
    <source>
        <dbReference type="Pfam" id="PF08100"/>
    </source>
</evidence>
<dbReference type="RefSeq" id="WP_204061745.1">
    <property type="nucleotide sequence ID" value="NZ_BAAAGP010000062.1"/>
</dbReference>
<protein>
    <submittedName>
        <fullName evidence="6">Methyltransferase</fullName>
    </submittedName>
</protein>
<dbReference type="SUPFAM" id="SSF53335">
    <property type="entry name" value="S-adenosyl-L-methionine-dependent methyltransferases"/>
    <property type="match status" value="1"/>
</dbReference>
<dbReference type="InterPro" id="IPR012967">
    <property type="entry name" value="COMT_dimerisation"/>
</dbReference>
<dbReference type="InterPro" id="IPR036390">
    <property type="entry name" value="WH_DNA-bd_sf"/>
</dbReference>
<evidence type="ECO:0000256" key="2">
    <source>
        <dbReference type="ARBA" id="ARBA00022679"/>
    </source>
</evidence>
<dbReference type="PIRSF" id="PIRSF005739">
    <property type="entry name" value="O-mtase"/>
    <property type="match status" value="1"/>
</dbReference>
<keyword evidence="7" id="KW-1185">Reference proteome</keyword>
<evidence type="ECO:0000313" key="6">
    <source>
        <dbReference type="EMBL" id="GIH44778.1"/>
    </source>
</evidence>
<proteinExistence type="predicted"/>
<dbReference type="Gene3D" id="1.10.10.10">
    <property type="entry name" value="Winged helix-like DNA-binding domain superfamily/Winged helix DNA-binding domain"/>
    <property type="match status" value="1"/>
</dbReference>
<name>A0ABQ4GCR6_9ACTN</name>
<dbReference type="GO" id="GO:0008168">
    <property type="term" value="F:methyltransferase activity"/>
    <property type="evidence" value="ECO:0007669"/>
    <property type="project" value="UniProtKB-KW"/>
</dbReference>
<dbReference type="GO" id="GO:0032259">
    <property type="term" value="P:methylation"/>
    <property type="evidence" value="ECO:0007669"/>
    <property type="project" value="UniProtKB-KW"/>
</dbReference>
<gene>
    <name evidence="6" type="ORF">Mco01_77780</name>
</gene>
<dbReference type="InterPro" id="IPR036388">
    <property type="entry name" value="WH-like_DNA-bd_sf"/>
</dbReference>
<dbReference type="Gene3D" id="1.10.287.1350">
    <property type="match status" value="1"/>
</dbReference>
<dbReference type="InterPro" id="IPR001077">
    <property type="entry name" value="COMT_C"/>
</dbReference>
<dbReference type="Pfam" id="PF00891">
    <property type="entry name" value="Methyltransf_2"/>
    <property type="match status" value="1"/>
</dbReference>
<evidence type="ECO:0000313" key="7">
    <source>
        <dbReference type="Proteomes" id="UP000603904"/>
    </source>
</evidence>
<dbReference type="PROSITE" id="PS51683">
    <property type="entry name" value="SAM_OMT_II"/>
    <property type="match status" value="1"/>
</dbReference>
<sequence length="334" mass="35405">MTEPSTVVWDILRGGWRLAALSAIVELDCAGHLKDGPLTVDELAGRCGAHPGSLARVLRTGASCGLFATVSPGTYALTDAGALLVGGVPGSLRSAVQANTAPTLSYGMDNLATTVRQGRSAFVEKYGVLYDHLATDPELNGVFNDFMTSRSGPMAEGVAGRYDFSQVKTLVDLGGGRGHILAAALRANPHLRGVLFELGHVLPDARAAMEGWGLLDRVDFVEGDFFRAVPAGYDAYLLGSVIHNWDDEDASTILRVVREAMSDDGRVLLVEIVLPDDDTPHFGKEIDMRMLGLFGQGRERSGSEHAALLEGAGLRLSGTTPLPFHATLIEAVPA</sequence>
<dbReference type="PANTHER" id="PTHR43712:SF2">
    <property type="entry name" value="O-METHYLTRANSFERASE CICE"/>
    <property type="match status" value="1"/>
</dbReference>
<dbReference type="EMBL" id="BOOC01000075">
    <property type="protein sequence ID" value="GIH44778.1"/>
    <property type="molecule type" value="Genomic_DNA"/>
</dbReference>
<keyword evidence="1 6" id="KW-0489">Methyltransferase</keyword>
<feature type="domain" description="O-methyltransferase C-terminal" evidence="4">
    <location>
        <begin position="110"/>
        <end position="314"/>
    </location>
</feature>
<keyword evidence="2" id="KW-0808">Transferase</keyword>
<dbReference type="PANTHER" id="PTHR43712">
    <property type="entry name" value="PUTATIVE (AFU_ORTHOLOGUE AFUA_4G14580)-RELATED"/>
    <property type="match status" value="1"/>
</dbReference>
<evidence type="ECO:0000259" key="4">
    <source>
        <dbReference type="Pfam" id="PF00891"/>
    </source>
</evidence>
<feature type="domain" description="O-methyltransferase dimerisation" evidence="5">
    <location>
        <begin position="9"/>
        <end position="85"/>
    </location>
</feature>
<dbReference type="SUPFAM" id="SSF46785">
    <property type="entry name" value="Winged helix' DNA-binding domain"/>
    <property type="match status" value="1"/>
</dbReference>
<accession>A0ABQ4GCR6</accession>
<dbReference type="Pfam" id="PF08100">
    <property type="entry name" value="Dimerisation"/>
    <property type="match status" value="1"/>
</dbReference>
<organism evidence="6 7">
    <name type="scientific">Microbispora corallina</name>
    <dbReference type="NCBI Taxonomy" id="83302"/>
    <lineage>
        <taxon>Bacteria</taxon>
        <taxon>Bacillati</taxon>
        <taxon>Actinomycetota</taxon>
        <taxon>Actinomycetes</taxon>
        <taxon>Streptosporangiales</taxon>
        <taxon>Streptosporangiaceae</taxon>
        <taxon>Microbispora</taxon>
    </lineage>
</organism>
<dbReference type="Proteomes" id="UP000603904">
    <property type="component" value="Unassembled WGS sequence"/>
</dbReference>